<dbReference type="InterPro" id="IPR042002">
    <property type="entry name" value="Sortase_C"/>
</dbReference>
<dbReference type="NCBIfam" id="TIGR01076">
    <property type="entry name" value="sortase_fam"/>
    <property type="match status" value="1"/>
</dbReference>
<keyword evidence="4" id="KW-1133">Transmembrane helix</keyword>
<accession>A0A9X5AP00</accession>
<gene>
    <name evidence="5" type="ORF">GMA92_09985</name>
</gene>
<evidence type="ECO:0000313" key="6">
    <source>
        <dbReference type="Proteomes" id="UP000487649"/>
    </source>
</evidence>
<proteinExistence type="predicted"/>
<feature type="active site" description="Acyl-thioester intermediate" evidence="2">
    <location>
        <position position="199"/>
    </location>
</feature>
<evidence type="ECO:0000256" key="4">
    <source>
        <dbReference type="SAM" id="Phobius"/>
    </source>
</evidence>
<feature type="active site" description="Proton donor/acceptor" evidence="2">
    <location>
        <position position="137"/>
    </location>
</feature>
<organism evidence="5 6">
    <name type="scientific">Turicibacter sanguinis</name>
    <dbReference type="NCBI Taxonomy" id="154288"/>
    <lineage>
        <taxon>Bacteria</taxon>
        <taxon>Bacillati</taxon>
        <taxon>Bacillota</taxon>
        <taxon>Erysipelotrichia</taxon>
        <taxon>Erysipelotrichales</taxon>
        <taxon>Turicibacteraceae</taxon>
        <taxon>Turicibacter</taxon>
    </lineage>
</organism>
<feature type="transmembrane region" description="Helical" evidence="4">
    <location>
        <begin position="250"/>
        <end position="269"/>
    </location>
</feature>
<dbReference type="EMBL" id="WMQE01000022">
    <property type="protein sequence ID" value="MTK21747.1"/>
    <property type="molecule type" value="Genomic_DNA"/>
</dbReference>
<dbReference type="Pfam" id="PF04203">
    <property type="entry name" value="Sortase"/>
    <property type="match status" value="1"/>
</dbReference>
<evidence type="ECO:0000256" key="2">
    <source>
        <dbReference type="PIRSR" id="PIRSR605754-1"/>
    </source>
</evidence>
<dbReference type="CDD" id="cd05827">
    <property type="entry name" value="Sortase_C"/>
    <property type="match status" value="1"/>
</dbReference>
<dbReference type="NCBIfam" id="NF033745">
    <property type="entry name" value="class_C_sortase"/>
    <property type="match status" value="1"/>
</dbReference>
<sequence length="273" mass="30091">MKKQWIFVLLFIVGIGIMLYPTVSNVLALFTQSRVISTYQSTVSNMSLDEIQIEREQAVSYNNQLSGESDEVIEGISYLDLLNVGEVMAYIEIPSIDVYLPIYHGTSDAVLQKGIGHMDKTSLPVGGRSTHAVLTGHTGLPKAKLLTDLTKVVVGDQFYIHSLDEVLAYEVDQIKVVLPEETDDLSIEAGQDYVTLVTCTPYGINTHRLLVRGTRVPYVEPESKTTEVSTTMPSLAETEEPISTTSQVNYGPIFMGLGVVVVGFVVFIIRRRG</sequence>
<dbReference type="GO" id="GO:0016787">
    <property type="term" value="F:hydrolase activity"/>
    <property type="evidence" value="ECO:0007669"/>
    <property type="project" value="UniProtKB-KW"/>
</dbReference>
<dbReference type="RefSeq" id="WP_006783462.1">
    <property type="nucleotide sequence ID" value="NZ_JAMQUV010000028.1"/>
</dbReference>
<dbReference type="Gene3D" id="2.40.260.10">
    <property type="entry name" value="Sortase"/>
    <property type="match status" value="1"/>
</dbReference>
<keyword evidence="1" id="KW-0378">Hydrolase</keyword>
<reference evidence="5 6" key="1">
    <citation type="journal article" date="2019" name="Nat. Med.">
        <title>A library of human gut bacterial isolates paired with longitudinal multiomics data enables mechanistic microbiome research.</title>
        <authorList>
            <person name="Poyet M."/>
            <person name="Groussin M."/>
            <person name="Gibbons S.M."/>
            <person name="Avila-Pacheco J."/>
            <person name="Jiang X."/>
            <person name="Kearney S.M."/>
            <person name="Perrotta A.R."/>
            <person name="Berdy B."/>
            <person name="Zhao S."/>
            <person name="Lieberman T.D."/>
            <person name="Swanson P.K."/>
            <person name="Smith M."/>
            <person name="Roesemann S."/>
            <person name="Alexander J.E."/>
            <person name="Rich S.A."/>
            <person name="Livny J."/>
            <person name="Vlamakis H."/>
            <person name="Clish C."/>
            <person name="Bullock K."/>
            <person name="Deik A."/>
            <person name="Scott J."/>
            <person name="Pierce K.A."/>
            <person name="Xavier R.J."/>
            <person name="Alm E.J."/>
        </authorList>
    </citation>
    <scope>NUCLEOTIDE SEQUENCE [LARGE SCALE GENOMIC DNA]</scope>
    <source>
        <strain evidence="5 6">BIOML-A198</strain>
    </source>
</reference>
<keyword evidence="4" id="KW-0812">Transmembrane</keyword>
<evidence type="ECO:0000256" key="3">
    <source>
        <dbReference type="SAM" id="MobiDB-lite"/>
    </source>
</evidence>
<name>A0A9X5AP00_9FIRM</name>
<keyword evidence="4" id="KW-0472">Membrane</keyword>
<dbReference type="InterPro" id="IPR023365">
    <property type="entry name" value="Sortase_dom-sf"/>
</dbReference>
<feature type="region of interest" description="Disordered" evidence="3">
    <location>
        <begin position="221"/>
        <end position="240"/>
    </location>
</feature>
<dbReference type="SUPFAM" id="SSF63817">
    <property type="entry name" value="Sortase"/>
    <property type="match status" value="1"/>
</dbReference>
<comment type="caution">
    <text evidence="5">The sequence shown here is derived from an EMBL/GenBank/DDBJ whole genome shotgun (WGS) entry which is preliminary data.</text>
</comment>
<evidence type="ECO:0000256" key="1">
    <source>
        <dbReference type="ARBA" id="ARBA00022801"/>
    </source>
</evidence>
<protein>
    <submittedName>
        <fullName evidence="5">Class C sortase</fullName>
    </submittedName>
</protein>
<evidence type="ECO:0000313" key="5">
    <source>
        <dbReference type="EMBL" id="MTK21747.1"/>
    </source>
</evidence>
<dbReference type="Proteomes" id="UP000487649">
    <property type="component" value="Unassembled WGS sequence"/>
</dbReference>
<dbReference type="InterPro" id="IPR005754">
    <property type="entry name" value="Sortase"/>
</dbReference>
<dbReference type="AlphaFoldDB" id="A0A9X5AP00"/>